<dbReference type="Pfam" id="PF00447">
    <property type="entry name" value="HSF_DNA-bind"/>
    <property type="match status" value="1"/>
</dbReference>
<sequence>MYSNNEQGGSQVPAFLTKLWKLVEDPSTNDLICWDSSGLSFHVYDQLRFAREVLPLYFKHGNIASFIRQLNMYGFRKALNVDVGVKVESDNLEFYHQYFQRDQEHLLENIKRKVTQGRGEEMKVKQEDVSKVLQEVRHMKGKQDTITNKMDGLKRENTQLWREVANLRQKHVKQQQIVNKLIQFLVTMVSAQPQPRNTLKRRMPLMLEDAPSIPKSAKLSKQEDQNLAELDYSDLLDTSATGPVIKDVTDQSVQDRIDVASHHPKSISRRKGSNLEPLVMSLSNSVESNNLDISNNPDNPDNEPTTVVSLEDLNDLINAGAGPTTSNAVSQLDANTDLSLDKYVQVLYDLNTKNADNKYGIDYTDDLNYMDSDLDMVRDILSGNGGGTLQLDPSTLSGLFTPEAPCPPTPDHVRLLPPFQENKAEYLTSLVDNSSTEPNPAGNNIVGNEIIEYTGGTDTGGNAFPDFIDLAEDLDDEKPPEPEEYLNPIGHIAFGSDSLDTPLSETLTNPLVTERSGVQIASRGPSTDDLD</sequence>
<dbReference type="PANTHER" id="PTHR10015:SF427">
    <property type="entry name" value="HEAT SHOCK FACTOR PROTEIN"/>
    <property type="match status" value="1"/>
</dbReference>
<evidence type="ECO:0000256" key="5">
    <source>
        <dbReference type="ARBA" id="ARBA00023163"/>
    </source>
</evidence>
<comment type="caution">
    <text evidence="9">The sequence shown here is derived from an EMBL/GenBank/DDBJ whole genome shotgun (WGS) entry which is preliminary data.</text>
</comment>
<organism evidence="9 10">
    <name type="scientific">Owenia fusiformis</name>
    <name type="common">Polychaete worm</name>
    <dbReference type="NCBI Taxonomy" id="6347"/>
    <lineage>
        <taxon>Eukaryota</taxon>
        <taxon>Metazoa</taxon>
        <taxon>Spiralia</taxon>
        <taxon>Lophotrochozoa</taxon>
        <taxon>Annelida</taxon>
        <taxon>Polychaeta</taxon>
        <taxon>Sedentaria</taxon>
        <taxon>Canalipalpata</taxon>
        <taxon>Sabellida</taxon>
        <taxon>Oweniida</taxon>
        <taxon>Oweniidae</taxon>
        <taxon>Owenia</taxon>
    </lineage>
</organism>
<comment type="similarity">
    <text evidence="2 7">Belongs to the HSF family.</text>
</comment>
<dbReference type="InterPro" id="IPR036390">
    <property type="entry name" value="WH_DNA-bd_sf"/>
</dbReference>
<evidence type="ECO:0000313" key="10">
    <source>
        <dbReference type="Proteomes" id="UP000749559"/>
    </source>
</evidence>
<comment type="subcellular location">
    <subcellularLocation>
        <location evidence="1">Nucleus</location>
    </subcellularLocation>
</comment>
<keyword evidence="5" id="KW-0804">Transcription</keyword>
<evidence type="ECO:0000256" key="8">
    <source>
        <dbReference type="SAM" id="MobiDB-lite"/>
    </source>
</evidence>
<evidence type="ECO:0000256" key="1">
    <source>
        <dbReference type="ARBA" id="ARBA00004123"/>
    </source>
</evidence>
<dbReference type="OrthoDB" id="60033at2759"/>
<dbReference type="FunFam" id="1.10.10.10:FF:000027">
    <property type="entry name" value="Heat shock transcription factor 1"/>
    <property type="match status" value="1"/>
</dbReference>
<keyword evidence="10" id="KW-1185">Reference proteome</keyword>
<dbReference type="EMBL" id="CAIIXF020000003">
    <property type="protein sequence ID" value="CAH1779835.1"/>
    <property type="molecule type" value="Genomic_DNA"/>
</dbReference>
<feature type="region of interest" description="Disordered" evidence="8">
    <location>
        <begin position="500"/>
        <end position="531"/>
    </location>
</feature>
<evidence type="ECO:0000256" key="3">
    <source>
        <dbReference type="ARBA" id="ARBA00023015"/>
    </source>
</evidence>
<dbReference type="GO" id="GO:0003700">
    <property type="term" value="F:DNA-binding transcription factor activity"/>
    <property type="evidence" value="ECO:0007669"/>
    <property type="project" value="InterPro"/>
</dbReference>
<dbReference type="SUPFAM" id="SSF46785">
    <property type="entry name" value="Winged helix' DNA-binding domain"/>
    <property type="match status" value="1"/>
</dbReference>
<evidence type="ECO:0000256" key="4">
    <source>
        <dbReference type="ARBA" id="ARBA00023125"/>
    </source>
</evidence>
<evidence type="ECO:0000256" key="6">
    <source>
        <dbReference type="ARBA" id="ARBA00023242"/>
    </source>
</evidence>
<dbReference type="AlphaFoldDB" id="A0A8J1UTK4"/>
<dbReference type="PANTHER" id="PTHR10015">
    <property type="entry name" value="HEAT SHOCK TRANSCRIPTION FACTOR"/>
    <property type="match status" value="1"/>
</dbReference>
<keyword evidence="3" id="KW-0805">Transcription regulation</keyword>
<dbReference type="GO" id="GO:0005634">
    <property type="term" value="C:nucleus"/>
    <property type="evidence" value="ECO:0007669"/>
    <property type="project" value="UniProtKB-SubCell"/>
</dbReference>
<protein>
    <submittedName>
        <fullName evidence="9">Uncharacterized protein</fullName>
    </submittedName>
</protein>
<dbReference type="Proteomes" id="UP000749559">
    <property type="component" value="Unassembled WGS sequence"/>
</dbReference>
<gene>
    <name evidence="9" type="ORF">OFUS_LOCUS6601</name>
</gene>
<feature type="compositionally biased region" description="Polar residues" evidence="8">
    <location>
        <begin position="500"/>
        <end position="511"/>
    </location>
</feature>
<dbReference type="Gene3D" id="1.10.10.10">
    <property type="entry name" value="Winged helix-like DNA-binding domain superfamily/Winged helix DNA-binding domain"/>
    <property type="match status" value="1"/>
</dbReference>
<evidence type="ECO:0000256" key="7">
    <source>
        <dbReference type="RuleBase" id="RU004020"/>
    </source>
</evidence>
<dbReference type="SMART" id="SM00415">
    <property type="entry name" value="HSF"/>
    <property type="match status" value="1"/>
</dbReference>
<accession>A0A8J1UTK4</accession>
<keyword evidence="4" id="KW-0238">DNA-binding</keyword>
<dbReference type="InterPro" id="IPR036388">
    <property type="entry name" value="WH-like_DNA-bd_sf"/>
</dbReference>
<evidence type="ECO:0000313" key="9">
    <source>
        <dbReference type="EMBL" id="CAH1779835.1"/>
    </source>
</evidence>
<dbReference type="InterPro" id="IPR000232">
    <property type="entry name" value="HSF_DNA-bd"/>
</dbReference>
<keyword evidence="6" id="KW-0539">Nucleus</keyword>
<evidence type="ECO:0000256" key="2">
    <source>
        <dbReference type="ARBA" id="ARBA00006403"/>
    </source>
</evidence>
<reference evidence="9" key="1">
    <citation type="submission" date="2022-03" db="EMBL/GenBank/DDBJ databases">
        <authorList>
            <person name="Martin C."/>
        </authorList>
    </citation>
    <scope>NUCLEOTIDE SEQUENCE</scope>
</reference>
<proteinExistence type="inferred from homology"/>
<name>A0A8J1UTK4_OWEFU</name>
<dbReference type="PRINTS" id="PR00056">
    <property type="entry name" value="HSFDOMAIN"/>
</dbReference>
<dbReference type="GO" id="GO:0043565">
    <property type="term" value="F:sequence-specific DNA binding"/>
    <property type="evidence" value="ECO:0007669"/>
    <property type="project" value="InterPro"/>
</dbReference>